<dbReference type="EMBL" id="LRQA01000058">
    <property type="protein sequence ID" value="KXA17391.1"/>
    <property type="molecule type" value="Genomic_DNA"/>
</dbReference>
<dbReference type="OrthoDB" id="5194448at2"/>
<gene>
    <name evidence="3" type="ORF">HMPREF3216_01283</name>
</gene>
<evidence type="ECO:0000256" key="2">
    <source>
        <dbReference type="SAM" id="Phobius"/>
    </source>
</evidence>
<keyword evidence="2" id="KW-1133">Transmembrane helix</keyword>
<dbReference type="Proteomes" id="UP000070558">
    <property type="component" value="Unassembled WGS sequence"/>
</dbReference>
<evidence type="ECO:0000256" key="1">
    <source>
        <dbReference type="SAM" id="MobiDB-lite"/>
    </source>
</evidence>
<dbReference type="PATRIC" id="fig|2702.99.peg.1247"/>
<evidence type="ECO:0000313" key="3">
    <source>
        <dbReference type="EMBL" id="KXA17391.1"/>
    </source>
</evidence>
<protein>
    <recommendedName>
        <fullName evidence="5">DUF3043 domain-containing protein</fullName>
    </recommendedName>
</protein>
<feature type="region of interest" description="Disordered" evidence="1">
    <location>
        <begin position="1"/>
        <end position="64"/>
    </location>
</feature>
<organism evidence="3 4">
    <name type="scientific">Gardnerella vaginalis</name>
    <dbReference type="NCBI Taxonomy" id="2702"/>
    <lineage>
        <taxon>Bacteria</taxon>
        <taxon>Bacillati</taxon>
        <taxon>Actinomycetota</taxon>
        <taxon>Actinomycetes</taxon>
        <taxon>Bifidobacteriales</taxon>
        <taxon>Bifidobacteriaceae</taxon>
        <taxon>Gardnerella</taxon>
    </lineage>
</organism>
<proteinExistence type="predicted"/>
<name>A0A133NM78_GARVA</name>
<evidence type="ECO:0000313" key="4">
    <source>
        <dbReference type="Proteomes" id="UP000070558"/>
    </source>
</evidence>
<feature type="transmembrane region" description="Helical" evidence="2">
    <location>
        <begin position="118"/>
        <end position="137"/>
    </location>
</feature>
<evidence type="ECO:0008006" key="5">
    <source>
        <dbReference type="Google" id="ProtNLM"/>
    </source>
</evidence>
<comment type="caution">
    <text evidence="3">The sequence shown here is derived from an EMBL/GenBank/DDBJ whole genome shotgun (WGS) entry which is preliminary data.</text>
</comment>
<dbReference type="Pfam" id="PF11241">
    <property type="entry name" value="DUF3043"/>
    <property type="match status" value="1"/>
</dbReference>
<dbReference type="InterPro" id="IPR021403">
    <property type="entry name" value="DUF3043"/>
</dbReference>
<feature type="transmembrane region" description="Helical" evidence="2">
    <location>
        <begin position="143"/>
        <end position="167"/>
    </location>
</feature>
<accession>A0A133NM78</accession>
<sequence length="218" mass="25152">MTWNPFVKKDADNNAQNGNQSAANENSENKAENNAKSRTKNAPTPKRNEAAAQNLRPLVPKDRKASAKAARARIRQRENEQYDAMKNGDLAHMPKSEQLPWRVYIRDYVDARFNVGEFFVPFAIVIMICIFFTQNFLSTKYIVLYFALAIILYAYLFAAIIDVLIMWRKLRKELVKKYGQAAVAKSSRSAMYACSRAIQMRRWRLPKPSTPKRGNWPK</sequence>
<dbReference type="AlphaFoldDB" id="A0A133NM78"/>
<keyword evidence="2" id="KW-0472">Membrane</keyword>
<reference evidence="3 4" key="1">
    <citation type="submission" date="2016-01" db="EMBL/GenBank/DDBJ databases">
        <authorList>
            <person name="Oliw E.H."/>
        </authorList>
    </citation>
    <scope>NUCLEOTIDE SEQUENCE [LARGE SCALE GENOMIC DNA]</scope>
    <source>
        <strain evidence="3 4">GED7760B</strain>
    </source>
</reference>
<keyword evidence="2" id="KW-0812">Transmembrane</keyword>
<feature type="compositionally biased region" description="Low complexity" evidence="1">
    <location>
        <begin position="13"/>
        <end position="26"/>
    </location>
</feature>
<dbReference type="RefSeq" id="WP_060787344.1">
    <property type="nucleotide sequence ID" value="NZ_KQ956825.1"/>
</dbReference>